<dbReference type="EMBL" id="JBIMSP010000179">
    <property type="protein sequence ID" value="MFH5246116.1"/>
    <property type="molecule type" value="Genomic_DNA"/>
</dbReference>
<dbReference type="Proteomes" id="UP001609176">
    <property type="component" value="Unassembled WGS sequence"/>
</dbReference>
<gene>
    <name evidence="3" type="ORF">ACHIPV_30360</name>
    <name evidence="1" type="ORF">ACHIPZ_24720</name>
    <name evidence="2" type="ORF">ACHIRB_26455</name>
</gene>
<evidence type="ECO:0000313" key="3">
    <source>
        <dbReference type="EMBL" id="MFH5246116.1"/>
    </source>
</evidence>
<dbReference type="Proteomes" id="UP001609175">
    <property type="component" value="Unassembled WGS sequence"/>
</dbReference>
<dbReference type="EMBL" id="JBIMSO010000094">
    <property type="protein sequence ID" value="MFH5211383.1"/>
    <property type="molecule type" value="Genomic_DNA"/>
</dbReference>
<keyword evidence="6" id="KW-1185">Reference proteome</keyword>
<name>A0ABW7KDX1_9NOCA</name>
<evidence type="ECO:0000313" key="6">
    <source>
        <dbReference type="Proteomes" id="UP001609219"/>
    </source>
</evidence>
<evidence type="ECO:0000313" key="2">
    <source>
        <dbReference type="EMBL" id="MFH5232085.1"/>
    </source>
</evidence>
<protein>
    <submittedName>
        <fullName evidence="2">Uncharacterized protein</fullName>
    </submittedName>
</protein>
<evidence type="ECO:0000313" key="1">
    <source>
        <dbReference type="EMBL" id="MFH5211383.1"/>
    </source>
</evidence>
<sequence>MVNACSLISDEDVADVLGGEISHEAFDNIDGGHTCSYKSESNIGTMDVQVGPYNAGFADAPGRQIRLFGNSMEFYTGKRSFLVDVNSPYWREQRPSPQEKDDELLALAITMINSLPN</sequence>
<comment type="caution">
    <text evidence="2">The sequence shown here is derived from an EMBL/GenBank/DDBJ whole genome shotgun (WGS) entry which is preliminary data.</text>
</comment>
<evidence type="ECO:0000313" key="5">
    <source>
        <dbReference type="Proteomes" id="UP001609176"/>
    </source>
</evidence>
<evidence type="ECO:0000313" key="4">
    <source>
        <dbReference type="Proteomes" id="UP001609175"/>
    </source>
</evidence>
<organism evidence="2 6">
    <name type="scientific">Antrihabitans spumae</name>
    <dbReference type="NCBI Taxonomy" id="3373370"/>
    <lineage>
        <taxon>Bacteria</taxon>
        <taxon>Bacillati</taxon>
        <taxon>Actinomycetota</taxon>
        <taxon>Actinomycetes</taxon>
        <taxon>Mycobacteriales</taxon>
        <taxon>Nocardiaceae</taxon>
        <taxon>Antrihabitans</taxon>
    </lineage>
</organism>
<proteinExistence type="predicted"/>
<reference evidence="4 5" key="1">
    <citation type="submission" date="2024-10" db="EMBL/GenBank/DDBJ databases">
        <authorList>
            <person name="Riesco R."/>
        </authorList>
    </citation>
    <scope>NUCLEOTIDE SEQUENCE [LARGE SCALE GENOMIC DNA]</scope>
    <source>
        <strain evidence="3 5">NCIMB 15448</strain>
        <strain evidence="1 4">NCIMB 15449</strain>
        <strain evidence="2 6">NCIMB 15450</strain>
    </source>
</reference>
<dbReference type="EMBL" id="JBIMSN010000131">
    <property type="protein sequence ID" value="MFH5232085.1"/>
    <property type="molecule type" value="Genomic_DNA"/>
</dbReference>
<dbReference type="Proteomes" id="UP001609219">
    <property type="component" value="Unassembled WGS sequence"/>
</dbReference>
<accession>A0ABW7KDX1</accession>
<dbReference type="RefSeq" id="WP_395117816.1">
    <property type="nucleotide sequence ID" value="NZ_JBIMSN010000131.1"/>
</dbReference>